<evidence type="ECO:0000313" key="3">
    <source>
        <dbReference type="Proteomes" id="UP000178606"/>
    </source>
</evidence>
<dbReference type="GO" id="GO:0004672">
    <property type="term" value="F:protein kinase activity"/>
    <property type="evidence" value="ECO:0007669"/>
    <property type="project" value="InterPro"/>
</dbReference>
<sequence length="95" mass="10451">MTRYPQTLRGVIGKKLEPSQTLAIFSKILDGVEAAHMCQVWHRDIKPENILCDESAQSVVIADFGIAHFAPDLQETEVVTNAGSIDLAIMILKDS</sequence>
<protein>
    <recommendedName>
        <fullName evidence="1">Protein kinase domain-containing protein</fullName>
    </recommendedName>
</protein>
<dbReference type="EMBL" id="MFKF01000322">
    <property type="protein sequence ID" value="OGG46346.1"/>
    <property type="molecule type" value="Genomic_DNA"/>
</dbReference>
<dbReference type="PANTHER" id="PTHR24347">
    <property type="entry name" value="SERINE/THREONINE-PROTEIN KINASE"/>
    <property type="match status" value="1"/>
</dbReference>
<dbReference type="InterPro" id="IPR000719">
    <property type="entry name" value="Prot_kinase_dom"/>
</dbReference>
<organism evidence="2 3">
    <name type="scientific">Handelsmanbacteria sp. (strain RIFCSPLOWO2_12_FULL_64_10)</name>
    <dbReference type="NCBI Taxonomy" id="1817868"/>
    <lineage>
        <taxon>Bacteria</taxon>
        <taxon>Candidatus Handelsmaniibacteriota</taxon>
    </lineage>
</organism>
<dbReference type="Pfam" id="PF00069">
    <property type="entry name" value="Pkinase"/>
    <property type="match status" value="1"/>
</dbReference>
<dbReference type="Gene3D" id="1.10.510.10">
    <property type="entry name" value="Transferase(Phosphotransferase) domain 1"/>
    <property type="match status" value="1"/>
</dbReference>
<dbReference type="GO" id="GO:0005524">
    <property type="term" value="F:ATP binding"/>
    <property type="evidence" value="ECO:0007669"/>
    <property type="project" value="InterPro"/>
</dbReference>
<dbReference type="InterPro" id="IPR008271">
    <property type="entry name" value="Ser/Thr_kinase_AS"/>
</dbReference>
<dbReference type="InterPro" id="IPR011009">
    <property type="entry name" value="Kinase-like_dom_sf"/>
</dbReference>
<gene>
    <name evidence="2" type="ORF">A3F84_13460</name>
</gene>
<evidence type="ECO:0000313" key="2">
    <source>
        <dbReference type="EMBL" id="OGG46346.1"/>
    </source>
</evidence>
<evidence type="ECO:0000259" key="1">
    <source>
        <dbReference type="PROSITE" id="PS50011"/>
    </source>
</evidence>
<dbReference type="PROSITE" id="PS00108">
    <property type="entry name" value="PROTEIN_KINASE_ST"/>
    <property type="match status" value="1"/>
</dbReference>
<dbReference type="PROSITE" id="PS50011">
    <property type="entry name" value="PROTEIN_KINASE_DOM"/>
    <property type="match status" value="1"/>
</dbReference>
<dbReference type="SUPFAM" id="SSF56112">
    <property type="entry name" value="Protein kinase-like (PK-like)"/>
    <property type="match status" value="1"/>
</dbReference>
<proteinExistence type="predicted"/>
<dbReference type="Proteomes" id="UP000178606">
    <property type="component" value="Unassembled WGS sequence"/>
</dbReference>
<accession>A0A1F6CAY9</accession>
<feature type="domain" description="Protein kinase" evidence="1">
    <location>
        <begin position="1"/>
        <end position="95"/>
    </location>
</feature>
<dbReference type="AlphaFoldDB" id="A0A1F6CAY9"/>
<name>A0A1F6CAY9_HANXR</name>
<reference evidence="2 3" key="1">
    <citation type="journal article" date="2016" name="Nat. Commun.">
        <title>Thousands of microbial genomes shed light on interconnected biogeochemical processes in an aquifer system.</title>
        <authorList>
            <person name="Anantharaman K."/>
            <person name="Brown C.T."/>
            <person name="Hug L.A."/>
            <person name="Sharon I."/>
            <person name="Castelle C.J."/>
            <person name="Probst A.J."/>
            <person name="Thomas B.C."/>
            <person name="Singh A."/>
            <person name="Wilkins M.J."/>
            <person name="Karaoz U."/>
            <person name="Brodie E.L."/>
            <person name="Williams K.H."/>
            <person name="Hubbard S.S."/>
            <person name="Banfield J.F."/>
        </authorList>
    </citation>
    <scope>NUCLEOTIDE SEQUENCE [LARGE SCALE GENOMIC DNA]</scope>
    <source>
        <strain evidence="3">RIFCSPLOWO2_12_FULL_64_10</strain>
    </source>
</reference>
<comment type="caution">
    <text evidence="2">The sequence shown here is derived from an EMBL/GenBank/DDBJ whole genome shotgun (WGS) entry which is preliminary data.</text>
</comment>